<dbReference type="NCBIfam" id="TIGR01873">
    <property type="entry name" value="cas_CT1978"/>
    <property type="match status" value="1"/>
</dbReference>
<keyword evidence="5" id="KW-0378">Hydrolase</keyword>
<evidence type="ECO:0000259" key="9">
    <source>
        <dbReference type="SMART" id="SM00479"/>
    </source>
</evidence>
<evidence type="ECO:0000256" key="4">
    <source>
        <dbReference type="ARBA" id="ARBA00022722"/>
    </source>
</evidence>
<dbReference type="Gene3D" id="3.30.420.10">
    <property type="entry name" value="Ribonuclease H-like superfamily/Ribonuclease H"/>
    <property type="match status" value="1"/>
</dbReference>
<dbReference type="Pfam" id="PF09707">
    <property type="entry name" value="Cas_Cas2CT1978"/>
    <property type="match status" value="1"/>
</dbReference>
<dbReference type="InterPro" id="IPR010152">
    <property type="entry name" value="CRISPR-assoc_prot_Cas2_sub"/>
</dbReference>
<dbReference type="CDD" id="cd09755">
    <property type="entry name" value="Cas2_I-E"/>
    <property type="match status" value="1"/>
</dbReference>
<dbReference type="Gene3D" id="3.30.70.240">
    <property type="match status" value="1"/>
</dbReference>
<keyword evidence="4" id="KW-0540">Nuclease</keyword>
<evidence type="ECO:0000313" key="10">
    <source>
        <dbReference type="EMBL" id="TOZ02635.1"/>
    </source>
</evidence>
<keyword evidence="1" id="KW-0808">Transferase</keyword>
<gene>
    <name evidence="10" type="primary">cas2e</name>
    <name evidence="10" type="ORF">DIS17_10345</name>
</gene>
<evidence type="ECO:0000256" key="1">
    <source>
        <dbReference type="ARBA" id="ARBA00022679"/>
    </source>
</evidence>
<keyword evidence="2" id="KW-0548">Nucleotidyltransferase</keyword>
<dbReference type="GO" id="GO:0008408">
    <property type="term" value="F:3'-5' exonuclease activity"/>
    <property type="evidence" value="ECO:0007669"/>
    <property type="project" value="TreeGrafter"/>
</dbReference>
<dbReference type="InterPro" id="IPR036397">
    <property type="entry name" value="RNaseH_sf"/>
</dbReference>
<evidence type="ECO:0000313" key="11">
    <source>
        <dbReference type="Proteomes" id="UP000785759"/>
    </source>
</evidence>
<evidence type="ECO:0000256" key="2">
    <source>
        <dbReference type="ARBA" id="ARBA00022695"/>
    </source>
</evidence>
<reference evidence="10" key="1">
    <citation type="submission" date="2018-05" db="EMBL/GenBank/DDBJ databases">
        <title>Genome Comparison of Lactic Acid Bacteria Isolated from non-Wheat Sourdough.</title>
        <authorList>
            <person name="Rice T."/>
            <person name="Axel C."/>
            <person name="Lynch K.M."/>
            <person name="Benz C."/>
            <person name="Arendt E.K."/>
            <person name="Coffey A."/>
        </authorList>
    </citation>
    <scope>NUCLEOTIDE SEQUENCE</scope>
    <source>
        <strain evidence="10">TR055</strain>
    </source>
</reference>
<organism evidence="10 11">
    <name type="scientific">Levilactobacillus brevis</name>
    <name type="common">Lactobacillus brevis</name>
    <dbReference type="NCBI Taxonomy" id="1580"/>
    <lineage>
        <taxon>Bacteria</taxon>
        <taxon>Bacillati</taxon>
        <taxon>Bacillota</taxon>
        <taxon>Bacilli</taxon>
        <taxon>Lactobacillales</taxon>
        <taxon>Lactobacillaceae</taxon>
        <taxon>Levilactobacillus</taxon>
    </lineage>
</organism>
<dbReference type="RefSeq" id="WP_110139249.1">
    <property type="nucleotide sequence ID" value="NZ_CP021456.1"/>
</dbReference>
<keyword evidence="6" id="KW-0269">Exonuclease</keyword>
<sequence length="295" mass="33267">MIVITLTNVPKSLKGDLTKWYQEIQTNVYVGNVSARIRDQLWHRIMENIGHGEATMVYNSNNELGYQFRTTRKDREVVNFDGLPLMRHLNVATGPVNHGFSDAAKFHRAKLMTRTRASRQPVAKPAMVALDLETTGLDLVKDDIISIGAVKRVPGQPEDFFDSLIKAERAIPENITTLTGLTAEMLVTQGISLSAGLQELREFVGSLPIVGYNLRFDEMFLTSGFRTINQPELTNRMIDLLPMMKKTDKFLDNYRLQTVLAKFDIVNQEPHHALADAKATFALADKLIENRVLKI</sequence>
<evidence type="ECO:0000256" key="7">
    <source>
        <dbReference type="ARBA" id="ARBA00022932"/>
    </source>
</evidence>
<evidence type="ECO:0000256" key="3">
    <source>
        <dbReference type="ARBA" id="ARBA00022705"/>
    </source>
</evidence>
<comment type="caution">
    <text evidence="10">The sequence shown here is derived from an EMBL/GenBank/DDBJ whole genome shotgun (WGS) entry which is preliminary data.</text>
</comment>
<keyword evidence="7" id="KW-0239">DNA-directed DNA polymerase</keyword>
<feature type="domain" description="Exonuclease" evidence="9">
    <location>
        <begin position="126"/>
        <end position="293"/>
    </location>
</feature>
<dbReference type="InterPro" id="IPR013520">
    <property type="entry name" value="Ribonucl_H"/>
</dbReference>
<dbReference type="Pfam" id="PF00929">
    <property type="entry name" value="RNase_T"/>
    <property type="match status" value="1"/>
</dbReference>
<evidence type="ECO:0000256" key="5">
    <source>
        <dbReference type="ARBA" id="ARBA00022801"/>
    </source>
</evidence>
<proteinExistence type="predicted"/>
<dbReference type="PANTHER" id="PTHR30231">
    <property type="entry name" value="DNA POLYMERASE III SUBUNIT EPSILON"/>
    <property type="match status" value="1"/>
</dbReference>
<dbReference type="SMART" id="SM00479">
    <property type="entry name" value="EXOIII"/>
    <property type="match status" value="1"/>
</dbReference>
<dbReference type="GO" id="GO:0006260">
    <property type="term" value="P:DNA replication"/>
    <property type="evidence" value="ECO:0007669"/>
    <property type="project" value="UniProtKB-KW"/>
</dbReference>
<protein>
    <recommendedName>
        <fullName evidence="8">DNA polymerase III polC-type</fullName>
    </recommendedName>
</protein>
<dbReference type="GO" id="GO:0003887">
    <property type="term" value="F:DNA-directed DNA polymerase activity"/>
    <property type="evidence" value="ECO:0007669"/>
    <property type="project" value="UniProtKB-KW"/>
</dbReference>
<name>A0AAJ5FIC5_LEVBR</name>
<dbReference type="Proteomes" id="UP000785759">
    <property type="component" value="Unassembled WGS sequence"/>
</dbReference>
<accession>A0AAJ5FIC5</accession>
<dbReference type="AlphaFoldDB" id="A0AAJ5FIC5"/>
<evidence type="ECO:0000256" key="6">
    <source>
        <dbReference type="ARBA" id="ARBA00022839"/>
    </source>
</evidence>
<dbReference type="PANTHER" id="PTHR30231:SF4">
    <property type="entry name" value="PROTEIN NEN2"/>
    <property type="match status" value="1"/>
</dbReference>
<dbReference type="InterPro" id="IPR012337">
    <property type="entry name" value="RNaseH-like_sf"/>
</dbReference>
<dbReference type="GO" id="GO:0003676">
    <property type="term" value="F:nucleic acid binding"/>
    <property type="evidence" value="ECO:0007669"/>
    <property type="project" value="InterPro"/>
</dbReference>
<dbReference type="FunFam" id="3.30.420.10:FF:000045">
    <property type="entry name" value="3'-5' exonuclease DinG"/>
    <property type="match status" value="1"/>
</dbReference>
<dbReference type="SUPFAM" id="SSF53098">
    <property type="entry name" value="Ribonuclease H-like"/>
    <property type="match status" value="1"/>
</dbReference>
<dbReference type="CDD" id="cd06127">
    <property type="entry name" value="DEDDh"/>
    <property type="match status" value="1"/>
</dbReference>
<evidence type="ECO:0000256" key="8">
    <source>
        <dbReference type="ARBA" id="ARBA00070925"/>
    </source>
</evidence>
<keyword evidence="3" id="KW-0235">DNA replication</keyword>
<dbReference type="EMBL" id="QFDK01000012">
    <property type="protein sequence ID" value="TOZ02635.1"/>
    <property type="molecule type" value="Genomic_DNA"/>
</dbReference>